<accession>B4R3S4</accession>
<reference evidence="2 3" key="1">
    <citation type="journal article" date="2007" name="Nature">
        <title>Evolution of genes and genomes on the Drosophila phylogeny.</title>
        <authorList>
            <consortium name="Drosophila 12 Genomes Consortium"/>
            <person name="Clark A.G."/>
            <person name="Eisen M.B."/>
            <person name="Smith D.R."/>
            <person name="Bergman C.M."/>
            <person name="Oliver B."/>
            <person name="Markow T.A."/>
            <person name="Kaufman T.C."/>
            <person name="Kellis M."/>
            <person name="Gelbart W."/>
            <person name="Iyer V.N."/>
            <person name="Pollard D.A."/>
            <person name="Sackton T.B."/>
            <person name="Larracuente A.M."/>
            <person name="Singh N.D."/>
            <person name="Abad J.P."/>
            <person name="Abt D.N."/>
            <person name="Adryan B."/>
            <person name="Aguade M."/>
            <person name="Akashi H."/>
            <person name="Anderson W.W."/>
            <person name="Aquadro C.F."/>
            <person name="Ardell D.H."/>
            <person name="Arguello R."/>
            <person name="Artieri C.G."/>
            <person name="Barbash D.A."/>
            <person name="Barker D."/>
            <person name="Barsanti P."/>
            <person name="Batterham P."/>
            <person name="Batzoglou S."/>
            <person name="Begun D."/>
            <person name="Bhutkar A."/>
            <person name="Blanco E."/>
            <person name="Bosak S.A."/>
            <person name="Bradley R.K."/>
            <person name="Brand A.D."/>
            <person name="Brent M.R."/>
            <person name="Brooks A.N."/>
            <person name="Brown R.H."/>
            <person name="Butlin R.K."/>
            <person name="Caggese C."/>
            <person name="Calvi B.R."/>
            <person name="Bernardo de Carvalho A."/>
            <person name="Caspi A."/>
            <person name="Castrezana S."/>
            <person name="Celniker S.E."/>
            <person name="Chang J.L."/>
            <person name="Chapple C."/>
            <person name="Chatterji S."/>
            <person name="Chinwalla A."/>
            <person name="Civetta A."/>
            <person name="Clifton S.W."/>
            <person name="Comeron J.M."/>
            <person name="Costello J.C."/>
            <person name="Coyne J.A."/>
            <person name="Daub J."/>
            <person name="David R.G."/>
            <person name="Delcher A.L."/>
            <person name="Delehaunty K."/>
            <person name="Do C.B."/>
            <person name="Ebling H."/>
            <person name="Edwards K."/>
            <person name="Eickbush T."/>
            <person name="Evans J.D."/>
            <person name="Filipski A."/>
            <person name="Findeiss S."/>
            <person name="Freyhult E."/>
            <person name="Fulton L."/>
            <person name="Fulton R."/>
            <person name="Garcia A.C."/>
            <person name="Gardiner A."/>
            <person name="Garfield D.A."/>
            <person name="Garvin B.E."/>
            <person name="Gibson G."/>
            <person name="Gilbert D."/>
            <person name="Gnerre S."/>
            <person name="Godfrey J."/>
            <person name="Good R."/>
            <person name="Gotea V."/>
            <person name="Gravely B."/>
            <person name="Greenberg A.J."/>
            <person name="Griffiths-Jones S."/>
            <person name="Gross S."/>
            <person name="Guigo R."/>
            <person name="Gustafson E.A."/>
            <person name="Haerty W."/>
            <person name="Hahn M.W."/>
            <person name="Halligan D.L."/>
            <person name="Halpern A.L."/>
            <person name="Halter G.M."/>
            <person name="Han M.V."/>
            <person name="Heger A."/>
            <person name="Hillier L."/>
            <person name="Hinrichs A.S."/>
            <person name="Holmes I."/>
            <person name="Hoskins R.A."/>
            <person name="Hubisz M.J."/>
            <person name="Hultmark D."/>
            <person name="Huntley M.A."/>
            <person name="Jaffe D.B."/>
            <person name="Jagadeeshan S."/>
            <person name="Jeck W.R."/>
            <person name="Johnson J."/>
            <person name="Jones C.D."/>
            <person name="Jordan W.C."/>
            <person name="Karpen G.H."/>
            <person name="Kataoka E."/>
            <person name="Keightley P.D."/>
            <person name="Kheradpour P."/>
            <person name="Kirkness E.F."/>
            <person name="Koerich L.B."/>
            <person name="Kristiansen K."/>
            <person name="Kudrna D."/>
            <person name="Kulathinal R.J."/>
            <person name="Kumar S."/>
            <person name="Kwok R."/>
            <person name="Lander E."/>
            <person name="Langley C.H."/>
            <person name="Lapoint R."/>
            <person name="Lazzaro B.P."/>
            <person name="Lee S.J."/>
            <person name="Levesque L."/>
            <person name="Li R."/>
            <person name="Lin C.F."/>
            <person name="Lin M.F."/>
            <person name="Lindblad-Toh K."/>
            <person name="Llopart A."/>
            <person name="Long M."/>
            <person name="Low L."/>
            <person name="Lozovsky E."/>
            <person name="Lu J."/>
            <person name="Luo M."/>
            <person name="Machado C.A."/>
            <person name="Makalowski W."/>
            <person name="Marzo M."/>
            <person name="Matsuda M."/>
            <person name="Matzkin L."/>
            <person name="McAllister B."/>
            <person name="McBride C.S."/>
            <person name="McKernan B."/>
            <person name="McKernan K."/>
            <person name="Mendez-Lago M."/>
            <person name="Minx P."/>
            <person name="Mollenhauer M.U."/>
            <person name="Montooth K."/>
            <person name="Mount S.M."/>
            <person name="Mu X."/>
            <person name="Myers E."/>
            <person name="Negre B."/>
            <person name="Newfeld S."/>
            <person name="Nielsen R."/>
            <person name="Noor M.A."/>
            <person name="O'Grady P."/>
            <person name="Pachter L."/>
            <person name="Papaceit M."/>
            <person name="Parisi M.J."/>
            <person name="Parisi M."/>
            <person name="Parts L."/>
            <person name="Pedersen J.S."/>
            <person name="Pesole G."/>
            <person name="Phillippy A.M."/>
            <person name="Ponting C.P."/>
            <person name="Pop M."/>
            <person name="Porcelli D."/>
            <person name="Powell J.R."/>
            <person name="Prohaska S."/>
            <person name="Pruitt K."/>
            <person name="Puig M."/>
            <person name="Quesneville H."/>
            <person name="Ram K.R."/>
            <person name="Rand D."/>
            <person name="Rasmussen M.D."/>
            <person name="Reed L.K."/>
            <person name="Reenan R."/>
            <person name="Reily A."/>
            <person name="Remington K.A."/>
            <person name="Rieger T.T."/>
            <person name="Ritchie M.G."/>
            <person name="Robin C."/>
            <person name="Rogers Y.H."/>
            <person name="Rohde C."/>
            <person name="Rozas J."/>
            <person name="Rubenfield M.J."/>
            <person name="Ruiz A."/>
            <person name="Russo S."/>
            <person name="Salzberg S.L."/>
            <person name="Sanchez-Gracia A."/>
            <person name="Saranga D.J."/>
            <person name="Sato H."/>
            <person name="Schaeffer S.W."/>
            <person name="Schatz M.C."/>
            <person name="Schlenke T."/>
            <person name="Schwartz R."/>
            <person name="Segarra C."/>
            <person name="Singh R.S."/>
            <person name="Sirot L."/>
            <person name="Sirota M."/>
            <person name="Sisneros N.B."/>
            <person name="Smith C.D."/>
            <person name="Smith T.F."/>
            <person name="Spieth J."/>
            <person name="Stage D.E."/>
            <person name="Stark A."/>
            <person name="Stephan W."/>
            <person name="Strausberg R.L."/>
            <person name="Strempel S."/>
            <person name="Sturgill D."/>
            <person name="Sutton G."/>
            <person name="Sutton G.G."/>
            <person name="Tao W."/>
            <person name="Teichmann S."/>
            <person name="Tobari Y.N."/>
            <person name="Tomimura Y."/>
            <person name="Tsolas J.M."/>
            <person name="Valente V.L."/>
            <person name="Venter E."/>
            <person name="Venter J.C."/>
            <person name="Vicario S."/>
            <person name="Vieira F.G."/>
            <person name="Vilella A.J."/>
            <person name="Villasante A."/>
            <person name="Walenz B."/>
            <person name="Wang J."/>
            <person name="Wasserman M."/>
            <person name="Watts T."/>
            <person name="Wilson D."/>
            <person name="Wilson R.K."/>
            <person name="Wing R.A."/>
            <person name="Wolfner M.F."/>
            <person name="Wong A."/>
            <person name="Wong G.K."/>
            <person name="Wu C.I."/>
            <person name="Wu G."/>
            <person name="Yamamoto D."/>
            <person name="Yang H.P."/>
            <person name="Yang S.P."/>
            <person name="Yorke J.A."/>
            <person name="Yoshida K."/>
            <person name="Zdobnov E."/>
            <person name="Zhang P."/>
            <person name="Zhang Y."/>
            <person name="Zimin A.V."/>
            <person name="Baldwin J."/>
            <person name="Abdouelleil A."/>
            <person name="Abdulkadir J."/>
            <person name="Abebe A."/>
            <person name="Abera B."/>
            <person name="Abreu J."/>
            <person name="Acer S.C."/>
            <person name="Aftuck L."/>
            <person name="Alexander A."/>
            <person name="An P."/>
            <person name="Anderson E."/>
            <person name="Anderson S."/>
            <person name="Arachi H."/>
            <person name="Azer M."/>
            <person name="Bachantsang P."/>
            <person name="Barry A."/>
            <person name="Bayul T."/>
            <person name="Berlin A."/>
            <person name="Bessette D."/>
            <person name="Bloom T."/>
            <person name="Blye J."/>
            <person name="Boguslavskiy L."/>
            <person name="Bonnet C."/>
            <person name="Boukhgalter B."/>
            <person name="Bourzgui I."/>
            <person name="Brown A."/>
            <person name="Cahill P."/>
            <person name="Channer S."/>
            <person name="Cheshatsang Y."/>
            <person name="Chuda L."/>
            <person name="Citroen M."/>
            <person name="Collymore A."/>
            <person name="Cooke P."/>
            <person name="Costello M."/>
            <person name="D'Aco K."/>
            <person name="Daza R."/>
            <person name="De Haan G."/>
            <person name="DeGray S."/>
            <person name="DeMaso C."/>
            <person name="Dhargay N."/>
            <person name="Dooley K."/>
            <person name="Dooley E."/>
            <person name="Doricent M."/>
            <person name="Dorje P."/>
            <person name="Dorjee K."/>
            <person name="Dupes A."/>
            <person name="Elong R."/>
            <person name="Falk J."/>
            <person name="Farina A."/>
            <person name="Faro S."/>
            <person name="Ferguson D."/>
            <person name="Fisher S."/>
            <person name="Foley C.D."/>
            <person name="Franke A."/>
            <person name="Friedrich D."/>
            <person name="Gadbois L."/>
            <person name="Gearin G."/>
            <person name="Gearin C.R."/>
            <person name="Giannoukos G."/>
            <person name="Goode T."/>
            <person name="Graham J."/>
            <person name="Grandbois E."/>
            <person name="Grewal S."/>
            <person name="Gyaltsen K."/>
            <person name="Hafez N."/>
            <person name="Hagos B."/>
            <person name="Hall J."/>
            <person name="Henson C."/>
            <person name="Hollinger A."/>
            <person name="Honan T."/>
            <person name="Huard M.D."/>
            <person name="Hughes L."/>
            <person name="Hurhula B."/>
            <person name="Husby M.E."/>
            <person name="Kamat A."/>
            <person name="Kanga B."/>
            <person name="Kashin S."/>
            <person name="Khazanovich D."/>
            <person name="Kisner P."/>
            <person name="Lance K."/>
            <person name="Lara M."/>
            <person name="Lee W."/>
            <person name="Lennon N."/>
            <person name="Letendre F."/>
            <person name="LeVine R."/>
            <person name="Lipovsky A."/>
            <person name="Liu X."/>
            <person name="Liu J."/>
            <person name="Liu S."/>
            <person name="Lokyitsang T."/>
            <person name="Lokyitsang Y."/>
            <person name="Lubonja R."/>
            <person name="Lui A."/>
            <person name="MacDonald P."/>
            <person name="Magnisalis V."/>
            <person name="Maru K."/>
            <person name="Matthews C."/>
            <person name="McCusker W."/>
            <person name="McDonough S."/>
            <person name="Mehta T."/>
            <person name="Meldrim J."/>
            <person name="Meneus L."/>
            <person name="Mihai O."/>
            <person name="Mihalev A."/>
            <person name="Mihova T."/>
            <person name="Mittelman R."/>
            <person name="Mlenga V."/>
            <person name="Montmayeur A."/>
            <person name="Mulrain L."/>
            <person name="Navidi A."/>
            <person name="Naylor J."/>
            <person name="Negash T."/>
            <person name="Nguyen T."/>
            <person name="Nguyen N."/>
            <person name="Nicol R."/>
            <person name="Norbu C."/>
            <person name="Norbu N."/>
            <person name="Novod N."/>
            <person name="O'Neill B."/>
            <person name="Osman S."/>
            <person name="Markiewicz E."/>
            <person name="Oyono O.L."/>
            <person name="Patti C."/>
            <person name="Phunkhang P."/>
            <person name="Pierre F."/>
            <person name="Priest M."/>
            <person name="Raghuraman S."/>
            <person name="Rege F."/>
            <person name="Reyes R."/>
            <person name="Rise C."/>
            <person name="Rogov P."/>
            <person name="Ross K."/>
            <person name="Ryan E."/>
            <person name="Settipalli S."/>
            <person name="Shea T."/>
            <person name="Sherpa N."/>
            <person name="Shi L."/>
            <person name="Shih D."/>
            <person name="Sparrow T."/>
            <person name="Spaulding J."/>
            <person name="Stalker J."/>
            <person name="Stange-Thomann N."/>
            <person name="Stavropoulos S."/>
            <person name="Stone C."/>
            <person name="Strader C."/>
            <person name="Tesfaye S."/>
            <person name="Thomson T."/>
            <person name="Thoulutsang Y."/>
            <person name="Thoulutsang D."/>
            <person name="Topham K."/>
            <person name="Topping I."/>
            <person name="Tsamla T."/>
            <person name="Vassiliev H."/>
            <person name="Vo A."/>
            <person name="Wangchuk T."/>
            <person name="Wangdi T."/>
            <person name="Weiand M."/>
            <person name="Wilkinson J."/>
            <person name="Wilson A."/>
            <person name="Yadav S."/>
            <person name="Young G."/>
            <person name="Yu Q."/>
            <person name="Zembek L."/>
            <person name="Zhong D."/>
            <person name="Zimmer A."/>
            <person name="Zwirko Z."/>
            <person name="Jaffe D.B."/>
            <person name="Alvarez P."/>
            <person name="Brockman W."/>
            <person name="Butler J."/>
            <person name="Chin C."/>
            <person name="Gnerre S."/>
            <person name="Grabherr M."/>
            <person name="Kleber M."/>
            <person name="Mauceli E."/>
            <person name="MacCallum I."/>
        </authorList>
    </citation>
    <scope>NUCLEOTIDE SEQUENCE [LARGE SCALE GENOMIC DNA]</scope>
    <source>
        <strain evidence="3">white501</strain>
    </source>
</reference>
<evidence type="ECO:0000313" key="2">
    <source>
        <dbReference type="EMBL" id="EDX18542.1"/>
    </source>
</evidence>
<gene>
    <name evidence="2" type="primary">Dsim\GD17539</name>
    <name evidence="2" type="ORF">Dsim_GD17539</name>
</gene>
<dbReference type="EMBL" id="CM000366">
    <property type="protein sequence ID" value="EDX18542.1"/>
    <property type="molecule type" value="Genomic_DNA"/>
</dbReference>
<organism evidence="2 3">
    <name type="scientific">Drosophila simulans</name>
    <name type="common">Fruit fly</name>
    <dbReference type="NCBI Taxonomy" id="7240"/>
    <lineage>
        <taxon>Eukaryota</taxon>
        <taxon>Metazoa</taxon>
        <taxon>Ecdysozoa</taxon>
        <taxon>Arthropoda</taxon>
        <taxon>Hexapoda</taxon>
        <taxon>Insecta</taxon>
        <taxon>Pterygota</taxon>
        <taxon>Neoptera</taxon>
        <taxon>Endopterygota</taxon>
        <taxon>Diptera</taxon>
        <taxon>Brachycera</taxon>
        <taxon>Muscomorpha</taxon>
        <taxon>Ephydroidea</taxon>
        <taxon>Drosophilidae</taxon>
        <taxon>Drosophila</taxon>
        <taxon>Sophophora</taxon>
    </lineage>
</organism>
<evidence type="ECO:0000313" key="3">
    <source>
        <dbReference type="Proteomes" id="UP000000304"/>
    </source>
</evidence>
<evidence type="ECO:0000256" key="1">
    <source>
        <dbReference type="SAM" id="MobiDB-lite"/>
    </source>
</evidence>
<protein>
    <submittedName>
        <fullName evidence="2">GD17539</fullName>
    </submittedName>
</protein>
<dbReference type="Proteomes" id="UP000000304">
    <property type="component" value="Chromosome X"/>
</dbReference>
<dbReference type="HOGENOM" id="CLU_2778651_0_0_1"/>
<name>B4R3S4_DROSI</name>
<dbReference type="OMA" id="ACSFHAI"/>
<proteinExistence type="predicted"/>
<keyword evidence="3" id="KW-1185">Reference proteome</keyword>
<feature type="region of interest" description="Disordered" evidence="1">
    <location>
        <begin position="15"/>
        <end position="37"/>
    </location>
</feature>
<dbReference type="AlphaFoldDB" id="B4R3S4"/>
<sequence length="77" mass="8167">MTAFDSDYDYDFYSSPTDADGLEDVSPDVNTDADANANANANANADADANADLCRAACSFHAIERPSMAGHPQYSVK</sequence>